<dbReference type="UniPathway" id="UPA00241">
    <property type="reaction ID" value="UER00355"/>
</dbReference>
<feature type="domain" description="Cytidyltransferase-like" evidence="10">
    <location>
        <begin position="9"/>
        <end position="135"/>
    </location>
</feature>
<evidence type="ECO:0000256" key="3">
    <source>
        <dbReference type="ARBA" id="ARBA00022695"/>
    </source>
</evidence>
<dbReference type="PANTHER" id="PTHR21342">
    <property type="entry name" value="PHOSPHOPANTETHEINE ADENYLYLTRANSFERASE"/>
    <property type="match status" value="1"/>
</dbReference>
<dbReference type="GO" id="GO:0015937">
    <property type="term" value="P:coenzyme A biosynthetic process"/>
    <property type="evidence" value="ECO:0007669"/>
    <property type="project" value="UniProtKB-UniRule"/>
</dbReference>
<keyword evidence="1 9" id="KW-0963">Cytoplasm</keyword>
<dbReference type="Proteomes" id="UP000265962">
    <property type="component" value="Unassembled WGS sequence"/>
</dbReference>
<evidence type="ECO:0000256" key="9">
    <source>
        <dbReference type="HAMAP-Rule" id="MF_00151"/>
    </source>
</evidence>
<comment type="pathway">
    <text evidence="9">Cofactor biosynthesis; coenzyme A biosynthesis; CoA from (R)-pantothenate: step 4/5.</text>
</comment>
<dbReference type="HAMAP" id="MF_00151">
    <property type="entry name" value="PPAT_bact"/>
    <property type="match status" value="1"/>
</dbReference>
<dbReference type="EC" id="2.7.7.3" evidence="9"/>
<name>A0A375I7I1_9ACTN</name>
<dbReference type="OrthoDB" id="9806661at2"/>
<feature type="binding site" evidence="9">
    <location>
        <position position="44"/>
    </location>
    <ligand>
        <name>substrate</name>
    </ligand>
</feature>
<dbReference type="Pfam" id="PF01467">
    <property type="entry name" value="CTP_transf_like"/>
    <property type="match status" value="1"/>
</dbReference>
<dbReference type="NCBIfam" id="TIGR00125">
    <property type="entry name" value="cyt_tran_rel"/>
    <property type="match status" value="1"/>
</dbReference>
<proteinExistence type="inferred from homology"/>
<evidence type="ECO:0000256" key="4">
    <source>
        <dbReference type="ARBA" id="ARBA00022741"/>
    </source>
</evidence>
<feature type="binding site" evidence="9">
    <location>
        <position position="76"/>
    </location>
    <ligand>
        <name>substrate</name>
    </ligand>
</feature>
<evidence type="ECO:0000256" key="1">
    <source>
        <dbReference type="ARBA" id="ARBA00022490"/>
    </source>
</evidence>
<keyword evidence="7 9" id="KW-0173">Coenzyme A biosynthesis</keyword>
<protein>
    <recommendedName>
        <fullName evidence="9">Phosphopantetheine adenylyltransferase</fullName>
        <ecNumber evidence="9">2.7.7.3</ecNumber>
    </recommendedName>
    <alternativeName>
        <fullName evidence="9">Dephospho-CoA pyrophosphorylase</fullName>
    </alternativeName>
    <alternativeName>
        <fullName evidence="9">Pantetheine-phosphate adenylyltransferase</fullName>
        <shortName evidence="9">PPAT</shortName>
    </alternativeName>
</protein>
<organism evidence="11 12">
    <name type="scientific">Propionibacterium ruminifibrarum</name>
    <dbReference type="NCBI Taxonomy" id="1962131"/>
    <lineage>
        <taxon>Bacteria</taxon>
        <taxon>Bacillati</taxon>
        <taxon>Actinomycetota</taxon>
        <taxon>Actinomycetes</taxon>
        <taxon>Propionibacteriales</taxon>
        <taxon>Propionibacteriaceae</taxon>
        <taxon>Propionibacterium</taxon>
    </lineage>
</organism>
<dbReference type="PANTHER" id="PTHR21342:SF1">
    <property type="entry name" value="PHOSPHOPANTETHEINE ADENYLYLTRANSFERASE"/>
    <property type="match status" value="1"/>
</dbReference>
<gene>
    <name evidence="9" type="primary">coaD</name>
    <name evidence="11" type="ORF">PROPJV5_2188</name>
</gene>
<keyword evidence="6 9" id="KW-0460">Magnesium</keyword>
<dbReference type="InterPro" id="IPR004821">
    <property type="entry name" value="Cyt_trans-like"/>
</dbReference>
<feature type="binding site" evidence="9">
    <location>
        <position position="20"/>
    </location>
    <ligand>
        <name>ATP</name>
        <dbReference type="ChEBI" id="CHEBI:30616"/>
    </ligand>
</feature>
<keyword evidence="4 9" id="KW-0547">Nucleotide-binding</keyword>
<evidence type="ECO:0000256" key="7">
    <source>
        <dbReference type="ARBA" id="ARBA00022993"/>
    </source>
</evidence>
<dbReference type="Gene3D" id="3.40.50.620">
    <property type="entry name" value="HUPs"/>
    <property type="match status" value="1"/>
</dbReference>
<keyword evidence="12" id="KW-1185">Reference proteome</keyword>
<evidence type="ECO:0000256" key="8">
    <source>
        <dbReference type="ARBA" id="ARBA00029346"/>
    </source>
</evidence>
<dbReference type="SUPFAM" id="SSF52374">
    <property type="entry name" value="Nucleotidylyl transferase"/>
    <property type="match status" value="1"/>
</dbReference>
<sequence length="161" mass="17569">MPDPVRAVVPGSFDPITLGHLDIITRAHDVFSEVIVAVGRNTTKNYLFDLDERLALVRDAVSGLDGVSVEPIDALLVDFCREHGAAIIVKGVRFGSDFDYELQMSQLNRMLSGVETVLLPAGHDYGTISSTLLREVAANNGDISRFVTPAVHEAVKRKNRP</sequence>
<comment type="catalytic activity">
    <reaction evidence="8 9">
        <text>(R)-4'-phosphopantetheine + ATP + H(+) = 3'-dephospho-CoA + diphosphate</text>
        <dbReference type="Rhea" id="RHEA:19801"/>
        <dbReference type="ChEBI" id="CHEBI:15378"/>
        <dbReference type="ChEBI" id="CHEBI:30616"/>
        <dbReference type="ChEBI" id="CHEBI:33019"/>
        <dbReference type="ChEBI" id="CHEBI:57328"/>
        <dbReference type="ChEBI" id="CHEBI:61723"/>
        <dbReference type="EC" id="2.7.7.3"/>
    </reaction>
</comment>
<feature type="binding site" evidence="9">
    <location>
        <begin position="12"/>
        <end position="13"/>
    </location>
    <ligand>
        <name>ATP</name>
        <dbReference type="ChEBI" id="CHEBI:30616"/>
    </ligand>
</feature>
<dbReference type="RefSeq" id="WP_119716324.1">
    <property type="nucleotide sequence ID" value="NZ_OMOH01000010.1"/>
</dbReference>
<feature type="binding site" evidence="9">
    <location>
        <position position="101"/>
    </location>
    <ligand>
        <name>ATP</name>
        <dbReference type="ChEBI" id="CHEBI:30616"/>
    </ligand>
</feature>
<accession>A0A375I7I1</accession>
<feature type="binding site" evidence="9">
    <location>
        <begin position="125"/>
        <end position="131"/>
    </location>
    <ligand>
        <name>ATP</name>
        <dbReference type="ChEBI" id="CHEBI:30616"/>
    </ligand>
</feature>
<reference evidence="12" key="1">
    <citation type="submission" date="2018-02" db="EMBL/GenBank/DDBJ databases">
        <authorList>
            <person name="Hornung B."/>
        </authorList>
    </citation>
    <scope>NUCLEOTIDE SEQUENCE [LARGE SCALE GENOMIC DNA]</scope>
</reference>
<feature type="binding site" evidence="9">
    <location>
        <position position="12"/>
    </location>
    <ligand>
        <name>substrate</name>
    </ligand>
</feature>
<evidence type="ECO:0000313" key="11">
    <source>
        <dbReference type="EMBL" id="SPF69227.1"/>
    </source>
</evidence>
<comment type="subunit">
    <text evidence="9">Homohexamer.</text>
</comment>
<comment type="similarity">
    <text evidence="9">Belongs to the bacterial CoaD family.</text>
</comment>
<dbReference type="AlphaFoldDB" id="A0A375I7I1"/>
<comment type="cofactor">
    <cofactor evidence="9">
        <name>Mg(2+)</name>
        <dbReference type="ChEBI" id="CHEBI:18420"/>
    </cofactor>
</comment>
<keyword evidence="5 9" id="KW-0067">ATP-binding</keyword>
<dbReference type="GO" id="GO:0005737">
    <property type="term" value="C:cytoplasm"/>
    <property type="evidence" value="ECO:0007669"/>
    <property type="project" value="UniProtKB-SubCell"/>
</dbReference>
<dbReference type="CDD" id="cd02163">
    <property type="entry name" value="PPAT"/>
    <property type="match status" value="1"/>
</dbReference>
<dbReference type="GO" id="GO:0005524">
    <property type="term" value="F:ATP binding"/>
    <property type="evidence" value="ECO:0007669"/>
    <property type="project" value="UniProtKB-KW"/>
</dbReference>
<dbReference type="PRINTS" id="PR01020">
    <property type="entry name" value="LPSBIOSNTHSS"/>
</dbReference>
<evidence type="ECO:0000313" key="12">
    <source>
        <dbReference type="Proteomes" id="UP000265962"/>
    </source>
</evidence>
<dbReference type="InterPro" id="IPR014729">
    <property type="entry name" value="Rossmann-like_a/b/a_fold"/>
</dbReference>
<comment type="function">
    <text evidence="9">Reversibly transfers an adenylyl group from ATP to 4'-phosphopantetheine, yielding dephospho-CoA (dPCoA) and pyrophosphate.</text>
</comment>
<dbReference type="InterPro" id="IPR001980">
    <property type="entry name" value="PPAT"/>
</dbReference>
<feature type="binding site" evidence="9">
    <location>
        <position position="90"/>
    </location>
    <ligand>
        <name>substrate</name>
    </ligand>
</feature>
<feature type="binding site" evidence="9">
    <location>
        <begin position="91"/>
        <end position="93"/>
    </location>
    <ligand>
        <name>ATP</name>
        <dbReference type="ChEBI" id="CHEBI:30616"/>
    </ligand>
</feature>
<evidence type="ECO:0000256" key="6">
    <source>
        <dbReference type="ARBA" id="ARBA00022842"/>
    </source>
</evidence>
<dbReference type="GO" id="GO:0004595">
    <property type="term" value="F:pantetheine-phosphate adenylyltransferase activity"/>
    <property type="evidence" value="ECO:0007669"/>
    <property type="project" value="UniProtKB-UniRule"/>
</dbReference>
<dbReference type="EMBL" id="OMOH01000010">
    <property type="protein sequence ID" value="SPF69227.1"/>
    <property type="molecule type" value="Genomic_DNA"/>
</dbReference>
<dbReference type="NCBIfam" id="TIGR01510">
    <property type="entry name" value="coaD_prev_kdtB"/>
    <property type="match status" value="1"/>
</dbReference>
<evidence type="ECO:0000256" key="2">
    <source>
        <dbReference type="ARBA" id="ARBA00022679"/>
    </source>
</evidence>
<evidence type="ECO:0000259" key="10">
    <source>
        <dbReference type="Pfam" id="PF01467"/>
    </source>
</evidence>
<evidence type="ECO:0000256" key="5">
    <source>
        <dbReference type="ARBA" id="ARBA00022840"/>
    </source>
</evidence>
<keyword evidence="2 9" id="KW-0808">Transferase</keyword>
<feature type="site" description="Transition state stabilizer" evidence="9">
    <location>
        <position position="20"/>
    </location>
</feature>
<keyword evidence="3 9" id="KW-0548">Nucleotidyltransferase</keyword>
<comment type="subcellular location">
    <subcellularLocation>
        <location evidence="9">Cytoplasm</location>
    </subcellularLocation>
</comment>